<dbReference type="EC" id="2.6.1.16" evidence="2"/>
<keyword evidence="5" id="KW-0677">Repeat</keyword>
<dbReference type="GO" id="GO:0004360">
    <property type="term" value="F:glutamine-fructose-6-phosphate transaminase (isomerizing) activity"/>
    <property type="evidence" value="ECO:0007669"/>
    <property type="project" value="UniProtKB-EC"/>
</dbReference>
<organism evidence="9">
    <name type="scientific">marine sediment metagenome</name>
    <dbReference type="NCBI Taxonomy" id="412755"/>
    <lineage>
        <taxon>unclassified sequences</taxon>
        <taxon>metagenomes</taxon>
        <taxon>ecological metagenomes</taxon>
    </lineage>
</organism>
<accession>X1J122</accession>
<dbReference type="InterPro" id="IPR029055">
    <property type="entry name" value="Ntn_hydrolases_N"/>
</dbReference>
<dbReference type="InterPro" id="IPR035466">
    <property type="entry name" value="GlmS/AgaS_SIS"/>
</dbReference>
<evidence type="ECO:0000256" key="4">
    <source>
        <dbReference type="ARBA" id="ARBA00022679"/>
    </source>
</evidence>
<evidence type="ECO:0000313" key="9">
    <source>
        <dbReference type="EMBL" id="GAH75215.1"/>
    </source>
</evidence>
<comment type="caution">
    <text evidence="9">The sequence shown here is derived from an EMBL/GenBank/DDBJ whole genome shotgun (WGS) entry which is preliminary data.</text>
</comment>
<keyword evidence="3" id="KW-0032">Aminotransferase</keyword>
<dbReference type="EMBL" id="BARU01031526">
    <property type="protein sequence ID" value="GAH75215.1"/>
    <property type="molecule type" value="Genomic_DNA"/>
</dbReference>
<evidence type="ECO:0000256" key="1">
    <source>
        <dbReference type="ARBA" id="ARBA00001031"/>
    </source>
</evidence>
<dbReference type="GO" id="GO:0006002">
    <property type="term" value="P:fructose 6-phosphate metabolic process"/>
    <property type="evidence" value="ECO:0007669"/>
    <property type="project" value="TreeGrafter"/>
</dbReference>
<sequence>TPFKLLEGTYGLAVIRAQEPGIIIAARKGSPMVIGVGESETLLASDPAALVAFTKNVIYLEDGEMAVLRADRFETHDLNAVPIDKRVEEIAFELPDIERNGYAHFMLKEIFEQPATIKNALRGRLIRSEGTAKLGGLDDRILRSAKRCHIIACGTSWHAGLIGKYLLENISRIPTQVSYAAEFRYANPMIEPDTLVIAVSQSGETTDTLEGVREAILHGAATIGICNVVGSSIARECSQGIYLHAGPEIGVASTKAFTSQLV</sequence>
<evidence type="ECO:0000259" key="8">
    <source>
        <dbReference type="PROSITE" id="PS51464"/>
    </source>
</evidence>
<dbReference type="InterPro" id="IPR001347">
    <property type="entry name" value="SIS_dom"/>
</dbReference>
<dbReference type="InterPro" id="IPR046348">
    <property type="entry name" value="SIS_dom_sf"/>
</dbReference>
<evidence type="ECO:0000256" key="3">
    <source>
        <dbReference type="ARBA" id="ARBA00022576"/>
    </source>
</evidence>
<feature type="domain" description="SIS" evidence="8">
    <location>
        <begin position="137"/>
        <end position="262"/>
    </location>
</feature>
<gene>
    <name evidence="9" type="ORF">S03H2_49855</name>
</gene>
<reference evidence="9" key="1">
    <citation type="journal article" date="2014" name="Front. Microbiol.">
        <title>High frequency of phylogenetically diverse reductive dehalogenase-homologous genes in deep subseafloor sedimentary metagenomes.</title>
        <authorList>
            <person name="Kawai M."/>
            <person name="Futagami T."/>
            <person name="Toyoda A."/>
            <person name="Takaki Y."/>
            <person name="Nishi S."/>
            <person name="Hori S."/>
            <person name="Arai W."/>
            <person name="Tsubouchi T."/>
            <person name="Morono Y."/>
            <person name="Uchiyama I."/>
            <person name="Ito T."/>
            <person name="Fujiyama A."/>
            <person name="Inagaki F."/>
            <person name="Takami H."/>
        </authorList>
    </citation>
    <scope>NUCLEOTIDE SEQUENCE</scope>
    <source>
        <strain evidence="9">Expedition CK06-06</strain>
    </source>
</reference>
<feature type="non-terminal residue" evidence="9">
    <location>
        <position position="262"/>
    </location>
</feature>
<dbReference type="PANTHER" id="PTHR10937">
    <property type="entry name" value="GLUCOSAMINE--FRUCTOSE-6-PHOSPHATE AMINOTRANSFERASE, ISOMERIZING"/>
    <property type="match status" value="1"/>
</dbReference>
<evidence type="ECO:0000256" key="5">
    <source>
        <dbReference type="ARBA" id="ARBA00022737"/>
    </source>
</evidence>
<dbReference type="AlphaFoldDB" id="X1J122"/>
<dbReference type="GO" id="GO:0005829">
    <property type="term" value="C:cytosol"/>
    <property type="evidence" value="ECO:0007669"/>
    <property type="project" value="TreeGrafter"/>
</dbReference>
<protein>
    <recommendedName>
        <fullName evidence="2">glutamine--fructose-6-phosphate transaminase (isomerizing)</fullName>
        <ecNumber evidence="2">2.6.1.16</ecNumber>
    </recommendedName>
</protein>
<comment type="catalytic activity">
    <reaction evidence="1">
        <text>D-fructose 6-phosphate + L-glutamine = D-glucosamine 6-phosphate + L-glutamate</text>
        <dbReference type="Rhea" id="RHEA:13237"/>
        <dbReference type="ChEBI" id="CHEBI:29985"/>
        <dbReference type="ChEBI" id="CHEBI:58359"/>
        <dbReference type="ChEBI" id="CHEBI:58725"/>
        <dbReference type="ChEBI" id="CHEBI:61527"/>
        <dbReference type="EC" id="2.6.1.16"/>
    </reaction>
</comment>
<dbReference type="CDD" id="cd05008">
    <property type="entry name" value="SIS_GlmS_GlmD_1"/>
    <property type="match status" value="1"/>
</dbReference>
<dbReference type="InterPro" id="IPR017932">
    <property type="entry name" value="GATase_2_dom"/>
</dbReference>
<dbReference type="FunFam" id="3.40.50.10490:FF:000001">
    <property type="entry name" value="Glutamine--fructose-6-phosphate aminotransferase [isomerizing]"/>
    <property type="match status" value="1"/>
</dbReference>
<feature type="non-terminal residue" evidence="9">
    <location>
        <position position="1"/>
    </location>
</feature>
<dbReference type="PANTHER" id="PTHR10937:SF0">
    <property type="entry name" value="GLUTAMINE--FRUCTOSE-6-PHOSPHATE TRANSAMINASE (ISOMERIZING)"/>
    <property type="match status" value="1"/>
</dbReference>
<keyword evidence="6" id="KW-0315">Glutamine amidotransferase</keyword>
<dbReference type="GO" id="GO:0006047">
    <property type="term" value="P:UDP-N-acetylglucosamine metabolic process"/>
    <property type="evidence" value="ECO:0007669"/>
    <property type="project" value="TreeGrafter"/>
</dbReference>
<dbReference type="Gene3D" id="3.60.20.10">
    <property type="entry name" value="Glutamine Phosphoribosylpyrophosphate, subunit 1, domain 1"/>
    <property type="match status" value="1"/>
</dbReference>
<dbReference type="SUPFAM" id="SSF56235">
    <property type="entry name" value="N-terminal nucleophile aminohydrolases (Ntn hydrolases)"/>
    <property type="match status" value="1"/>
</dbReference>
<dbReference type="Gene3D" id="3.40.50.10490">
    <property type="entry name" value="Glucose-6-phosphate isomerase like protein, domain 1"/>
    <property type="match status" value="1"/>
</dbReference>
<dbReference type="PROSITE" id="PS51278">
    <property type="entry name" value="GATASE_TYPE_2"/>
    <property type="match status" value="1"/>
</dbReference>
<proteinExistence type="predicted"/>
<dbReference type="PROSITE" id="PS51464">
    <property type="entry name" value="SIS"/>
    <property type="match status" value="1"/>
</dbReference>
<feature type="domain" description="Glutamine amidotransferase type-2" evidence="7">
    <location>
        <begin position="1"/>
        <end position="71"/>
    </location>
</feature>
<dbReference type="Pfam" id="PF01380">
    <property type="entry name" value="SIS"/>
    <property type="match status" value="1"/>
</dbReference>
<dbReference type="SUPFAM" id="SSF53697">
    <property type="entry name" value="SIS domain"/>
    <property type="match status" value="1"/>
</dbReference>
<keyword evidence="4" id="KW-0808">Transferase</keyword>
<dbReference type="GO" id="GO:0006487">
    <property type="term" value="P:protein N-linked glycosylation"/>
    <property type="evidence" value="ECO:0007669"/>
    <property type="project" value="TreeGrafter"/>
</dbReference>
<name>X1J122_9ZZZZ</name>
<evidence type="ECO:0000256" key="6">
    <source>
        <dbReference type="ARBA" id="ARBA00022962"/>
    </source>
</evidence>
<evidence type="ECO:0000259" key="7">
    <source>
        <dbReference type="PROSITE" id="PS51278"/>
    </source>
</evidence>
<dbReference type="GO" id="GO:0097367">
    <property type="term" value="F:carbohydrate derivative binding"/>
    <property type="evidence" value="ECO:0007669"/>
    <property type="project" value="InterPro"/>
</dbReference>
<evidence type="ECO:0000256" key="2">
    <source>
        <dbReference type="ARBA" id="ARBA00012916"/>
    </source>
</evidence>